<dbReference type="EMBL" id="QKZR01000001">
    <property type="protein sequence ID" value="PZX43634.1"/>
    <property type="molecule type" value="Genomic_DNA"/>
</dbReference>
<accession>A0ABX5Q175</accession>
<organism evidence="1 2">
    <name type="scientific">Nonlabens dokdonensis</name>
    <dbReference type="NCBI Taxonomy" id="328515"/>
    <lineage>
        <taxon>Bacteria</taxon>
        <taxon>Pseudomonadati</taxon>
        <taxon>Bacteroidota</taxon>
        <taxon>Flavobacteriia</taxon>
        <taxon>Flavobacteriales</taxon>
        <taxon>Flavobacteriaceae</taxon>
        <taxon>Nonlabens</taxon>
    </lineage>
</organism>
<comment type="caution">
    <text evidence="1">The sequence shown here is derived from an EMBL/GenBank/DDBJ whole genome shotgun (WGS) entry which is preliminary data.</text>
</comment>
<dbReference type="Proteomes" id="UP000248584">
    <property type="component" value="Unassembled WGS sequence"/>
</dbReference>
<evidence type="ECO:0000313" key="2">
    <source>
        <dbReference type="Proteomes" id="UP000248584"/>
    </source>
</evidence>
<name>A0ABX5Q175_9FLAO</name>
<keyword evidence="2" id="KW-1185">Reference proteome</keyword>
<protein>
    <submittedName>
        <fullName evidence="1">Uncharacterized protein</fullName>
    </submittedName>
</protein>
<evidence type="ECO:0000313" key="1">
    <source>
        <dbReference type="EMBL" id="PZX43634.1"/>
    </source>
</evidence>
<dbReference type="RefSeq" id="WP_015361454.1">
    <property type="nucleotide sequence ID" value="NZ_QKZR01000001.1"/>
</dbReference>
<proteinExistence type="predicted"/>
<sequence>MRRQTLKVETALIQELKKREQELNMILLNKSKKSISKYEEGNPVAQQILQDLNL</sequence>
<gene>
    <name evidence="1" type="ORF">LX97_00635</name>
</gene>
<reference evidence="1 2" key="1">
    <citation type="submission" date="2018-06" db="EMBL/GenBank/DDBJ databases">
        <title>Genomic Encyclopedia of Archaeal and Bacterial Type Strains, Phase II (KMG-II): from individual species to whole genera.</title>
        <authorList>
            <person name="Goeker M."/>
        </authorList>
    </citation>
    <scope>NUCLEOTIDE SEQUENCE [LARGE SCALE GENOMIC DNA]</scope>
    <source>
        <strain evidence="1 2">DSM 17205</strain>
    </source>
</reference>